<dbReference type="AlphaFoldDB" id="M7B738"/>
<feature type="binding site" evidence="9">
    <location>
        <position position="196"/>
    </location>
    <ligand>
        <name>Ca(2+)</name>
        <dbReference type="ChEBI" id="CHEBI:29108"/>
        <label>1</label>
    </ligand>
</feature>
<dbReference type="GO" id="GO:0046848">
    <property type="term" value="F:hydroxyapatite binding"/>
    <property type="evidence" value="ECO:0007669"/>
    <property type="project" value="TreeGrafter"/>
</dbReference>
<dbReference type="EMBL" id="KB545907">
    <property type="protein sequence ID" value="EMP31315.1"/>
    <property type="molecule type" value="Genomic_DNA"/>
</dbReference>
<dbReference type="PROSITE" id="PS00011">
    <property type="entry name" value="GLA_1"/>
    <property type="match status" value="1"/>
</dbReference>
<evidence type="ECO:0000256" key="7">
    <source>
        <dbReference type="ARBA" id="ARBA00022837"/>
    </source>
</evidence>
<dbReference type="GO" id="GO:0005509">
    <property type="term" value="F:calcium ion binding"/>
    <property type="evidence" value="ECO:0007669"/>
    <property type="project" value="UniProtKB-UniRule"/>
</dbReference>
<comment type="PTM">
    <text evidence="11 12">Gamma-carboxyglutamate residues are formed by vitamin K dependent carboxylation. These residues are essential for the binding of calcium.</text>
</comment>
<dbReference type="GO" id="GO:0031214">
    <property type="term" value="P:biomineral tissue development"/>
    <property type="evidence" value="ECO:0007669"/>
    <property type="project" value="UniProtKB-KW"/>
</dbReference>
<evidence type="ECO:0000256" key="4">
    <source>
        <dbReference type="ARBA" id="ARBA00022525"/>
    </source>
</evidence>
<feature type="region of interest" description="Disordered" evidence="13">
    <location>
        <begin position="1"/>
        <end position="37"/>
    </location>
</feature>
<dbReference type="PANTHER" id="PTHR14235">
    <property type="entry name" value="OSTEOCALCIN"/>
    <property type="match status" value="1"/>
</dbReference>
<name>M7B738_CHEMY</name>
<protein>
    <recommendedName>
        <fullName evidence="12">Osteocalcin</fullName>
    </recommendedName>
</protein>
<dbReference type="GO" id="GO:0032571">
    <property type="term" value="P:response to vitamin K"/>
    <property type="evidence" value="ECO:0007669"/>
    <property type="project" value="InterPro"/>
</dbReference>
<dbReference type="GO" id="GO:1900076">
    <property type="term" value="P:regulation of cellular response to insulin stimulus"/>
    <property type="evidence" value="ECO:0007669"/>
    <property type="project" value="InterPro"/>
</dbReference>
<evidence type="ECO:0000259" key="14">
    <source>
        <dbReference type="PROSITE" id="PS50998"/>
    </source>
</evidence>
<dbReference type="InterPro" id="IPR002384">
    <property type="entry name" value="Osteocalcin/MGP"/>
</dbReference>
<keyword evidence="3 11" id="KW-0301">Gamma-carboxyglutamic acid</keyword>
<organism evidence="15 16">
    <name type="scientific">Chelonia mydas</name>
    <name type="common">Green sea-turtle</name>
    <name type="synonym">Chelonia agassizi</name>
    <dbReference type="NCBI Taxonomy" id="8469"/>
    <lineage>
        <taxon>Eukaryota</taxon>
        <taxon>Metazoa</taxon>
        <taxon>Chordata</taxon>
        <taxon>Craniata</taxon>
        <taxon>Vertebrata</taxon>
        <taxon>Euteleostomi</taxon>
        <taxon>Archelosauria</taxon>
        <taxon>Testudinata</taxon>
        <taxon>Testudines</taxon>
        <taxon>Cryptodira</taxon>
        <taxon>Durocryptodira</taxon>
        <taxon>Americhelydia</taxon>
        <taxon>Chelonioidea</taxon>
        <taxon>Cheloniidae</taxon>
        <taxon>Chelonia</taxon>
    </lineage>
</organism>
<evidence type="ECO:0000256" key="13">
    <source>
        <dbReference type="SAM" id="MobiDB-lite"/>
    </source>
</evidence>
<evidence type="ECO:0000256" key="9">
    <source>
        <dbReference type="PIRSR" id="PIRSR602384-1"/>
    </source>
</evidence>
<evidence type="ECO:0000256" key="8">
    <source>
        <dbReference type="ARBA" id="ARBA00023157"/>
    </source>
</evidence>
<dbReference type="Proteomes" id="UP000031443">
    <property type="component" value="Unassembled WGS sequence"/>
</dbReference>
<dbReference type="SUPFAM" id="SSF57630">
    <property type="entry name" value="GLA-domain"/>
    <property type="match status" value="1"/>
</dbReference>
<feature type="modified residue" description="4-carboxyglutamate" evidence="11">
    <location>
        <position position="190"/>
    </location>
</feature>
<feature type="disulfide bond" evidence="10">
    <location>
        <begin position="189"/>
        <end position="195"/>
    </location>
</feature>
<gene>
    <name evidence="15" type="ORF">UY3_11539</name>
</gene>
<evidence type="ECO:0000256" key="2">
    <source>
        <dbReference type="ARBA" id="ARBA00008850"/>
    </source>
</evidence>
<proteinExistence type="inferred from homology"/>
<feature type="domain" description="Gla" evidence="14">
    <location>
        <begin position="181"/>
        <end position="213"/>
    </location>
</feature>
<evidence type="ECO:0000256" key="5">
    <source>
        <dbReference type="ARBA" id="ARBA00022591"/>
    </source>
</evidence>
<evidence type="ECO:0000313" key="15">
    <source>
        <dbReference type="EMBL" id="EMP31315.1"/>
    </source>
</evidence>
<dbReference type="eggNOG" id="ENOG502S85I">
    <property type="taxonomic scope" value="Eukaryota"/>
</dbReference>
<dbReference type="InterPro" id="IPR039176">
    <property type="entry name" value="Osteocalcin"/>
</dbReference>
<evidence type="ECO:0000256" key="6">
    <source>
        <dbReference type="ARBA" id="ARBA00022723"/>
    </source>
</evidence>
<comment type="similarity">
    <text evidence="2 12">Belongs to the osteocalcin/matrix Gla protein family.</text>
</comment>
<feature type="binding site" evidence="9">
    <location>
        <position position="187"/>
    </location>
    <ligand>
        <name>Ca(2+)</name>
        <dbReference type="ChEBI" id="CHEBI:29108"/>
        <label>1</label>
    </ligand>
</feature>
<dbReference type="GO" id="GO:0001649">
    <property type="term" value="P:osteoblast differentiation"/>
    <property type="evidence" value="ECO:0007669"/>
    <property type="project" value="TreeGrafter"/>
</dbReference>
<dbReference type="InterPro" id="IPR000294">
    <property type="entry name" value="GLA_domain"/>
</dbReference>
<evidence type="ECO:0000256" key="12">
    <source>
        <dbReference type="RuleBase" id="RU361261"/>
    </source>
</evidence>
<keyword evidence="4 12" id="KW-0964">Secreted</keyword>
<evidence type="ECO:0000256" key="11">
    <source>
        <dbReference type="PIRSR" id="PIRSR602384-3"/>
    </source>
</evidence>
<dbReference type="GO" id="GO:0030500">
    <property type="term" value="P:regulation of bone mineralization"/>
    <property type="evidence" value="ECO:0007669"/>
    <property type="project" value="InterPro"/>
</dbReference>
<keyword evidence="16" id="KW-1185">Reference proteome</keyword>
<evidence type="ECO:0000256" key="1">
    <source>
        <dbReference type="ARBA" id="ARBA00004613"/>
    </source>
</evidence>
<dbReference type="GO" id="GO:0008147">
    <property type="term" value="F:structural constituent of bone"/>
    <property type="evidence" value="ECO:0007669"/>
    <property type="project" value="TreeGrafter"/>
</dbReference>
<feature type="modified residue" description="4-carboxyglutamate" evidence="11">
    <location>
        <position position="183"/>
    </location>
</feature>
<feature type="modified residue" description="4-carboxyglutamate" evidence="11">
    <location>
        <position position="187"/>
    </location>
</feature>
<keyword evidence="6 9" id="KW-0479">Metal-binding</keyword>
<dbReference type="InterPro" id="IPR058704">
    <property type="entry name" value="BGLAP-like_C"/>
</dbReference>
<dbReference type="STRING" id="8469.M7B738"/>
<evidence type="ECO:0000256" key="10">
    <source>
        <dbReference type="PIRSR" id="PIRSR602384-2"/>
    </source>
</evidence>
<dbReference type="PRINTS" id="PR00002">
    <property type="entry name" value="GLABONE"/>
</dbReference>
<keyword evidence="5" id="KW-0091">Biomineralization</keyword>
<comment type="subcellular location">
    <subcellularLocation>
        <location evidence="1 12">Secreted</location>
    </subcellularLocation>
</comment>
<evidence type="ECO:0000313" key="16">
    <source>
        <dbReference type="Proteomes" id="UP000031443"/>
    </source>
</evidence>
<dbReference type="PANTHER" id="PTHR14235:SF0">
    <property type="entry name" value="OSTEOCALCIN"/>
    <property type="match status" value="1"/>
</dbReference>
<dbReference type="GO" id="GO:0060348">
    <property type="term" value="P:bone development"/>
    <property type="evidence" value="ECO:0007669"/>
    <property type="project" value="InterPro"/>
</dbReference>
<dbReference type="InterPro" id="IPR035972">
    <property type="entry name" value="GLA-like_dom_SF"/>
</dbReference>
<feature type="binding site" evidence="9">
    <location>
        <position position="183"/>
    </location>
    <ligand>
        <name>Ca(2+)</name>
        <dbReference type="ChEBI" id="CHEBI:29108"/>
        <label>1</label>
    </ligand>
</feature>
<keyword evidence="8 10" id="KW-1015">Disulfide bond</keyword>
<sequence length="215" mass="23124">MLPVLTCERGSGDSGAFADGQPALKPPSPPVQYGNGAANVGLRAHLDSGPLQPDKWLTETGLCRDNAAARVQLPVEPGPASGAAGEAASASGAEVRCRRHAGMRALLIAVKGGGNGRTPRSQRELVAQFQAFLQSHKASDHSNSANDSPSSEAFVSKQDSAEVVRRHKRNYVYKRFYIIDPLEGKREICELNPDCDELADHIGFHKAYRRYYGAV</sequence>
<dbReference type="PROSITE" id="PS50998">
    <property type="entry name" value="GLA_2"/>
    <property type="match status" value="1"/>
</dbReference>
<keyword evidence="7 9" id="KW-0106">Calcium</keyword>
<evidence type="ECO:0000256" key="3">
    <source>
        <dbReference type="ARBA" id="ARBA00022479"/>
    </source>
</evidence>
<dbReference type="Pfam" id="PF25890">
    <property type="entry name" value="BGLAP_C"/>
    <property type="match status" value="1"/>
</dbReference>
<dbReference type="GO" id="GO:0005576">
    <property type="term" value="C:extracellular region"/>
    <property type="evidence" value="ECO:0007669"/>
    <property type="project" value="UniProtKB-SubCell"/>
</dbReference>
<dbReference type="SMART" id="SM00069">
    <property type="entry name" value="GLA"/>
    <property type="match status" value="1"/>
</dbReference>
<feature type="binding site" evidence="9">
    <location>
        <position position="190"/>
    </location>
    <ligand>
        <name>Ca(2+)</name>
        <dbReference type="ChEBI" id="CHEBI:29108"/>
        <label>1</label>
    </ligand>
</feature>
<comment type="function">
    <text evidence="12">Binds strongly to apatite and calcium.</text>
</comment>
<accession>M7B738</accession>
<reference evidence="16" key="1">
    <citation type="journal article" date="2013" name="Nat. Genet.">
        <title>The draft genomes of soft-shell turtle and green sea turtle yield insights into the development and evolution of the turtle-specific body plan.</title>
        <authorList>
            <person name="Wang Z."/>
            <person name="Pascual-Anaya J."/>
            <person name="Zadissa A."/>
            <person name="Li W."/>
            <person name="Niimura Y."/>
            <person name="Huang Z."/>
            <person name="Li C."/>
            <person name="White S."/>
            <person name="Xiong Z."/>
            <person name="Fang D."/>
            <person name="Wang B."/>
            <person name="Ming Y."/>
            <person name="Chen Y."/>
            <person name="Zheng Y."/>
            <person name="Kuraku S."/>
            <person name="Pignatelli M."/>
            <person name="Herrero J."/>
            <person name="Beal K."/>
            <person name="Nozawa M."/>
            <person name="Li Q."/>
            <person name="Wang J."/>
            <person name="Zhang H."/>
            <person name="Yu L."/>
            <person name="Shigenobu S."/>
            <person name="Wang J."/>
            <person name="Liu J."/>
            <person name="Flicek P."/>
            <person name="Searle S."/>
            <person name="Wang J."/>
            <person name="Kuratani S."/>
            <person name="Yin Y."/>
            <person name="Aken B."/>
            <person name="Zhang G."/>
            <person name="Irie N."/>
        </authorList>
    </citation>
    <scope>NUCLEOTIDE SEQUENCE [LARGE SCALE GENOMIC DNA]</scope>
</reference>